<accession>A0A6S7GZ43</accession>
<comment type="caution">
    <text evidence="1">The sequence shown here is derived from an EMBL/GenBank/DDBJ whole genome shotgun (WGS) entry which is preliminary data.</text>
</comment>
<protein>
    <submittedName>
        <fullName evidence="1">PREDICTED: uncharacterized protein LOC107326933</fullName>
    </submittedName>
</protein>
<dbReference type="PANTHER" id="PTHR37162:SF1">
    <property type="entry name" value="BED-TYPE DOMAIN-CONTAINING PROTEIN"/>
    <property type="match status" value="1"/>
</dbReference>
<dbReference type="Proteomes" id="UP001152795">
    <property type="component" value="Unassembled WGS sequence"/>
</dbReference>
<name>A0A6S7GZ43_PARCT</name>
<organism evidence="1 2">
    <name type="scientific">Paramuricea clavata</name>
    <name type="common">Red gorgonian</name>
    <name type="synonym">Violescent sea-whip</name>
    <dbReference type="NCBI Taxonomy" id="317549"/>
    <lineage>
        <taxon>Eukaryota</taxon>
        <taxon>Metazoa</taxon>
        <taxon>Cnidaria</taxon>
        <taxon>Anthozoa</taxon>
        <taxon>Octocorallia</taxon>
        <taxon>Malacalcyonacea</taxon>
        <taxon>Plexauridae</taxon>
        <taxon>Paramuricea</taxon>
    </lineage>
</organism>
<dbReference type="OrthoDB" id="5958324at2759"/>
<dbReference type="AlphaFoldDB" id="A0A6S7GZ43"/>
<sequence>MFPDSTIAKNYASAHTKTNCIINDAIAPPMQQELVSQMKNGPFSLAIDGASDNDLEKMNPLTVRLFDINTHKVEGRFLDMCSATASTAQAIYDKMNEVLNKHDIPWDYCVGMSVDNTSVNVGRHNSIKTRVEDANDTVYFMGCPCHILHNTAFYGGKAFEEIVNFSADDLCVDIFYWFEHSSKRKNLLSDFCDFCDVQYRQVIKHVSTRWLSLESAVERVLKQYSPLKSYFLSNAEQQARFKRLKKLFQDPMTEIYLYFYQAVLPSFTCFNQLLQRSDPCIFLVYEGCWSIYKKILGKLLKVDKLEACLKDTTGDLMCVLENQRSDKDLFVGITTRMQLNKCLADGDISDQQAKKFYTAVRQFYIAAAKLYMLKNLPLGDETLKNAQFVNWEKRVSGSFEQVAYFAQRYQHIFNFNARQHEILYDEFIDYQMMNDTDLPKQVKEAATLRLDEALYSLRMDVIWGHLGNLKVIQHLSKVAQLVLVLPHSNAEEERAFSLVRKNKTCFRGNLDINRTLSAIMTIKMNSTAPCFEYKPTDEVVKNSKKVTWQFNKSHMSKNK</sequence>
<gene>
    <name evidence="1" type="ORF">PACLA_8A064549</name>
</gene>
<dbReference type="PANTHER" id="PTHR37162">
    <property type="entry name" value="HAT FAMILY DIMERISATION DOMAINCONTAINING PROTEIN-RELATED"/>
    <property type="match status" value="1"/>
</dbReference>
<dbReference type="InterPro" id="IPR012337">
    <property type="entry name" value="RNaseH-like_sf"/>
</dbReference>
<dbReference type="SUPFAM" id="SSF53098">
    <property type="entry name" value="Ribonuclease H-like"/>
    <property type="match status" value="1"/>
</dbReference>
<evidence type="ECO:0000313" key="2">
    <source>
        <dbReference type="Proteomes" id="UP001152795"/>
    </source>
</evidence>
<dbReference type="EMBL" id="CACRXK020003062">
    <property type="protein sequence ID" value="CAB3997278.1"/>
    <property type="molecule type" value="Genomic_DNA"/>
</dbReference>
<proteinExistence type="predicted"/>
<evidence type="ECO:0000313" key="1">
    <source>
        <dbReference type="EMBL" id="CAB3997278.1"/>
    </source>
</evidence>
<keyword evidence="2" id="KW-1185">Reference proteome</keyword>
<reference evidence="1" key="1">
    <citation type="submission" date="2020-04" db="EMBL/GenBank/DDBJ databases">
        <authorList>
            <person name="Alioto T."/>
            <person name="Alioto T."/>
            <person name="Gomez Garrido J."/>
        </authorList>
    </citation>
    <scope>NUCLEOTIDE SEQUENCE</scope>
    <source>
        <strain evidence="1">A484AB</strain>
    </source>
</reference>